<keyword evidence="3 6" id="KW-0812">Transmembrane</keyword>
<dbReference type="EMBL" id="CP002287">
    <property type="protein sequence ID" value="ADP15442.1"/>
    <property type="molecule type" value="Genomic_DNA"/>
</dbReference>
<evidence type="ECO:0000256" key="4">
    <source>
        <dbReference type="ARBA" id="ARBA00022989"/>
    </source>
</evidence>
<evidence type="ECO:0000256" key="3">
    <source>
        <dbReference type="ARBA" id="ARBA00022692"/>
    </source>
</evidence>
<reference evidence="8 9" key="1">
    <citation type="journal article" date="2011" name="J. Bacteriol.">
        <title>Complete genome sequence of the haloaromatic acid-degrading bacterium Achromobacter xylosoxidans A8.</title>
        <authorList>
            <person name="Strnad H."/>
            <person name="Ridl J."/>
            <person name="Paces J."/>
            <person name="Kolar M."/>
            <person name="Vlcek C."/>
            <person name="Paces V."/>
        </authorList>
    </citation>
    <scope>NUCLEOTIDE SEQUENCE [LARGE SCALE GENOMIC DNA]</scope>
    <source>
        <strain evidence="8 9">A8</strain>
    </source>
</reference>
<feature type="transmembrane region" description="Helical" evidence="6">
    <location>
        <begin position="104"/>
        <end position="130"/>
    </location>
</feature>
<feature type="transmembrane region" description="Helical" evidence="6">
    <location>
        <begin position="142"/>
        <end position="161"/>
    </location>
</feature>
<gene>
    <name evidence="8" type="ordered locus">AXYL_02118</name>
</gene>
<dbReference type="HOGENOM" id="CLU_033863_15_3_4"/>
<evidence type="ECO:0000256" key="5">
    <source>
        <dbReference type="ARBA" id="ARBA00023136"/>
    </source>
</evidence>
<feature type="transmembrane region" description="Helical" evidence="6">
    <location>
        <begin position="78"/>
        <end position="98"/>
    </location>
</feature>
<proteinExistence type="predicted"/>
<evidence type="ECO:0000256" key="1">
    <source>
        <dbReference type="ARBA" id="ARBA00004651"/>
    </source>
</evidence>
<feature type="transmembrane region" description="Helical" evidence="6">
    <location>
        <begin position="283"/>
        <end position="301"/>
    </location>
</feature>
<organism evidence="8 9">
    <name type="scientific">Achromobacter xylosoxidans (strain A8)</name>
    <dbReference type="NCBI Taxonomy" id="762376"/>
    <lineage>
        <taxon>Bacteria</taxon>
        <taxon>Pseudomonadati</taxon>
        <taxon>Pseudomonadota</taxon>
        <taxon>Betaproteobacteria</taxon>
        <taxon>Burkholderiales</taxon>
        <taxon>Alcaligenaceae</taxon>
        <taxon>Achromobacter</taxon>
    </lineage>
</organism>
<dbReference type="STRING" id="762376.AXYL_02118"/>
<dbReference type="PANTHER" id="PTHR42920">
    <property type="entry name" value="OS03G0707200 PROTEIN-RELATED"/>
    <property type="match status" value="1"/>
</dbReference>
<feature type="domain" description="EamA" evidence="7">
    <location>
        <begin position="28"/>
        <end position="157"/>
    </location>
</feature>
<dbReference type="SUPFAM" id="SSF103481">
    <property type="entry name" value="Multidrug resistance efflux transporter EmrE"/>
    <property type="match status" value="2"/>
</dbReference>
<dbReference type="KEGG" id="axy:AXYL_02118"/>
<accession>E3HHR2</accession>
<sequence>MFSAKTPHAFAHAFPAIFFSRMTRHRALTYIHVAAVLFGLTGVFGELIQASAAVITLGRAVFAVLALGLFARMRRKPLLGALTPAQLFVLVVSGALLAGHWVTFFIAVKVGGIAIATLGFASFPAFITLFEGLLFRERIRPTEWLLLGLVTAGLVLVTPSFDLADQGTIGLAWGLLSGLSFALLALSNRRSASGMDPMQVACWQNLVVALVMLPFAVSQLPALPALDWFWLALLGIFCTGLSHYLFVSSLTRLNARSAGLVIALEPVYAIGFAWILFSQEPTPRMMAGAALIVAAIVWSGLRKQAPASAQPDTTAKMQP</sequence>
<evidence type="ECO:0000259" key="7">
    <source>
        <dbReference type="Pfam" id="PF00892"/>
    </source>
</evidence>
<feature type="transmembrane region" description="Helical" evidence="6">
    <location>
        <begin position="228"/>
        <end position="246"/>
    </location>
</feature>
<evidence type="ECO:0000256" key="6">
    <source>
        <dbReference type="SAM" id="Phobius"/>
    </source>
</evidence>
<dbReference type="eggNOG" id="COG0697">
    <property type="taxonomic scope" value="Bacteria"/>
</dbReference>
<feature type="transmembrane region" description="Helical" evidence="6">
    <location>
        <begin position="167"/>
        <end position="186"/>
    </location>
</feature>
<feature type="domain" description="EamA" evidence="7">
    <location>
        <begin position="169"/>
        <end position="298"/>
    </location>
</feature>
<dbReference type="InterPro" id="IPR051258">
    <property type="entry name" value="Diverse_Substrate_Transporter"/>
</dbReference>
<dbReference type="PANTHER" id="PTHR42920:SF5">
    <property type="entry name" value="EAMA DOMAIN-CONTAINING PROTEIN"/>
    <property type="match status" value="1"/>
</dbReference>
<dbReference type="AlphaFoldDB" id="E3HHR2"/>
<feature type="transmembrane region" description="Helical" evidence="6">
    <location>
        <begin position="198"/>
        <end position="216"/>
    </location>
</feature>
<dbReference type="InterPro" id="IPR000620">
    <property type="entry name" value="EamA_dom"/>
</dbReference>
<keyword evidence="4 6" id="KW-1133">Transmembrane helix</keyword>
<evidence type="ECO:0000313" key="8">
    <source>
        <dbReference type="EMBL" id="ADP15442.1"/>
    </source>
</evidence>
<feature type="transmembrane region" description="Helical" evidence="6">
    <location>
        <begin position="50"/>
        <end position="71"/>
    </location>
</feature>
<protein>
    <recommendedName>
        <fullName evidence="7">EamA domain-containing protein</fullName>
    </recommendedName>
</protein>
<comment type="subcellular location">
    <subcellularLocation>
        <location evidence="1">Cell membrane</location>
        <topology evidence="1">Multi-pass membrane protein</topology>
    </subcellularLocation>
</comment>
<evidence type="ECO:0000256" key="2">
    <source>
        <dbReference type="ARBA" id="ARBA00022475"/>
    </source>
</evidence>
<dbReference type="InterPro" id="IPR037185">
    <property type="entry name" value="EmrE-like"/>
</dbReference>
<name>E3HHR2_ACHXA</name>
<dbReference type="GO" id="GO:0005886">
    <property type="term" value="C:plasma membrane"/>
    <property type="evidence" value="ECO:0007669"/>
    <property type="project" value="UniProtKB-SubCell"/>
</dbReference>
<feature type="transmembrane region" description="Helical" evidence="6">
    <location>
        <begin position="27"/>
        <end position="44"/>
    </location>
</feature>
<dbReference type="Pfam" id="PF00892">
    <property type="entry name" value="EamA"/>
    <property type="match status" value="2"/>
</dbReference>
<evidence type="ECO:0000313" key="9">
    <source>
        <dbReference type="Proteomes" id="UP000006876"/>
    </source>
</evidence>
<keyword evidence="2" id="KW-1003">Cell membrane</keyword>
<feature type="transmembrane region" description="Helical" evidence="6">
    <location>
        <begin position="258"/>
        <end position="277"/>
    </location>
</feature>
<keyword evidence="5 6" id="KW-0472">Membrane</keyword>
<dbReference type="Gene3D" id="1.10.3730.20">
    <property type="match status" value="1"/>
</dbReference>
<dbReference type="Proteomes" id="UP000006876">
    <property type="component" value="Chromosome"/>
</dbReference>